<feature type="compositionally biased region" description="Basic and acidic residues" evidence="9">
    <location>
        <begin position="480"/>
        <end position="502"/>
    </location>
</feature>
<dbReference type="CDD" id="cd15574">
    <property type="entry name" value="PHD_AF10_AF17"/>
    <property type="match status" value="1"/>
</dbReference>
<feature type="compositionally biased region" description="Polar residues" evidence="9">
    <location>
        <begin position="1045"/>
        <end position="1057"/>
    </location>
</feature>
<evidence type="ECO:0000256" key="4">
    <source>
        <dbReference type="ARBA" id="ARBA00022737"/>
    </source>
</evidence>
<dbReference type="PROSITE" id="PS01359">
    <property type="entry name" value="ZF_PHD_1"/>
    <property type="match status" value="1"/>
</dbReference>
<dbReference type="InterPro" id="IPR001965">
    <property type="entry name" value="Znf_PHD"/>
</dbReference>
<dbReference type="GO" id="GO:0006357">
    <property type="term" value="P:regulation of transcription by RNA polymerase II"/>
    <property type="evidence" value="ECO:0007669"/>
    <property type="project" value="TreeGrafter"/>
</dbReference>
<dbReference type="InterPro" id="IPR050701">
    <property type="entry name" value="Histone_Mod_Regulator"/>
</dbReference>
<proteinExistence type="predicted"/>
<dbReference type="AlphaFoldDB" id="A0A914BN40"/>
<feature type="compositionally biased region" description="Polar residues" evidence="9">
    <location>
        <begin position="913"/>
        <end position="935"/>
    </location>
</feature>
<evidence type="ECO:0000256" key="6">
    <source>
        <dbReference type="ARBA" id="ARBA00022833"/>
    </source>
</evidence>
<dbReference type="GO" id="GO:0005634">
    <property type="term" value="C:nucleus"/>
    <property type="evidence" value="ECO:0007669"/>
    <property type="project" value="UniProtKB-SubCell"/>
</dbReference>
<feature type="compositionally biased region" description="Low complexity" evidence="9">
    <location>
        <begin position="532"/>
        <end position="541"/>
    </location>
</feature>
<protein>
    <recommendedName>
        <fullName evidence="14">Protein AF-10-like</fullName>
    </recommendedName>
</protein>
<evidence type="ECO:0000259" key="10">
    <source>
        <dbReference type="PROSITE" id="PS50016"/>
    </source>
</evidence>
<evidence type="ECO:0000259" key="11">
    <source>
        <dbReference type="PROSITE" id="PS51805"/>
    </source>
</evidence>
<evidence type="ECO:0000256" key="1">
    <source>
        <dbReference type="ARBA" id="ARBA00004123"/>
    </source>
</evidence>
<dbReference type="InterPro" id="IPR019786">
    <property type="entry name" value="Zinc_finger_PHD-type_CS"/>
</dbReference>
<feature type="compositionally biased region" description="Pro residues" evidence="9">
    <location>
        <begin position="505"/>
        <end position="531"/>
    </location>
</feature>
<feature type="domain" description="PHD-type" evidence="10">
    <location>
        <begin position="5"/>
        <end position="57"/>
    </location>
</feature>
<feature type="compositionally biased region" description="Basic and acidic residues" evidence="9">
    <location>
        <begin position="208"/>
        <end position="236"/>
    </location>
</feature>
<evidence type="ECO:0000256" key="7">
    <source>
        <dbReference type="ARBA" id="ARBA00023242"/>
    </source>
</evidence>
<feature type="compositionally biased region" description="Low complexity" evidence="9">
    <location>
        <begin position="285"/>
        <end position="295"/>
    </location>
</feature>
<dbReference type="EnsemblMetazoa" id="XM_038220959.1">
    <property type="protein sequence ID" value="XP_038076887.1"/>
    <property type="gene ID" value="LOC119744811"/>
</dbReference>
<dbReference type="CDD" id="cd15672">
    <property type="entry name" value="ePHD_AF10_like"/>
    <property type="match status" value="1"/>
</dbReference>
<feature type="compositionally biased region" description="Polar residues" evidence="9">
    <location>
        <begin position="457"/>
        <end position="474"/>
    </location>
</feature>
<feature type="compositionally biased region" description="Basic and acidic residues" evidence="9">
    <location>
        <begin position="1061"/>
        <end position="1074"/>
    </location>
</feature>
<feature type="region of interest" description="Disordered" evidence="9">
    <location>
        <begin position="201"/>
        <end position="236"/>
    </location>
</feature>
<dbReference type="SMART" id="SM00249">
    <property type="entry name" value="PHD"/>
    <property type="match status" value="2"/>
</dbReference>
<evidence type="ECO:0000256" key="5">
    <source>
        <dbReference type="ARBA" id="ARBA00022771"/>
    </source>
</evidence>
<dbReference type="FunFam" id="3.30.40.10:FF:000042">
    <property type="entry name" value="protein AF-10 isoform X1"/>
    <property type="match status" value="1"/>
</dbReference>
<feature type="compositionally biased region" description="Low complexity" evidence="9">
    <location>
        <begin position="605"/>
        <end position="623"/>
    </location>
</feature>
<keyword evidence="2" id="KW-0597">Phosphoprotein</keyword>
<dbReference type="GeneID" id="119744811"/>
<dbReference type="Gene3D" id="3.30.40.10">
    <property type="entry name" value="Zinc/RING finger domain, C3HC4 (zinc finger)"/>
    <property type="match status" value="2"/>
</dbReference>
<reference evidence="12" key="1">
    <citation type="submission" date="2022-11" db="UniProtKB">
        <authorList>
            <consortium name="EnsemblMetazoa"/>
        </authorList>
    </citation>
    <scope>IDENTIFICATION</scope>
</reference>
<dbReference type="Proteomes" id="UP000887568">
    <property type="component" value="Unplaced"/>
</dbReference>
<feature type="region of interest" description="Disordered" evidence="9">
    <location>
        <begin position="278"/>
        <end position="628"/>
    </location>
</feature>
<dbReference type="Pfam" id="PF13831">
    <property type="entry name" value="PHD_2"/>
    <property type="match status" value="1"/>
</dbReference>
<dbReference type="GO" id="GO:0042393">
    <property type="term" value="F:histone binding"/>
    <property type="evidence" value="ECO:0007669"/>
    <property type="project" value="UniProtKB-ARBA"/>
</dbReference>
<evidence type="ECO:0000256" key="9">
    <source>
        <dbReference type="SAM" id="MobiDB-lite"/>
    </source>
</evidence>
<feature type="domain" description="PHD-type" evidence="11">
    <location>
        <begin position="62"/>
        <end position="181"/>
    </location>
</feature>
<dbReference type="CDD" id="cd20901">
    <property type="entry name" value="CC_AF10"/>
    <property type="match status" value="1"/>
</dbReference>
<evidence type="ECO:0000313" key="13">
    <source>
        <dbReference type="Proteomes" id="UP000887568"/>
    </source>
</evidence>
<accession>A0A914BN40</accession>
<evidence type="ECO:0000313" key="12">
    <source>
        <dbReference type="EnsemblMetazoa" id="XP_038076887.1"/>
    </source>
</evidence>
<dbReference type="SUPFAM" id="SSF57903">
    <property type="entry name" value="FYVE/PHD zinc finger"/>
    <property type="match status" value="1"/>
</dbReference>
<dbReference type="Pfam" id="PF13832">
    <property type="entry name" value="zf-HC5HC2H_2"/>
    <property type="match status" value="1"/>
</dbReference>
<feature type="compositionally biased region" description="Polar residues" evidence="9">
    <location>
        <begin position="966"/>
        <end position="976"/>
    </location>
</feature>
<evidence type="ECO:0000256" key="3">
    <source>
        <dbReference type="ARBA" id="ARBA00022723"/>
    </source>
</evidence>
<dbReference type="OMA" id="HTEANQP"/>
<dbReference type="OrthoDB" id="20839at2759"/>
<comment type="subcellular location">
    <subcellularLocation>
        <location evidence="1">Nucleus</location>
    </subcellularLocation>
</comment>
<feature type="region of interest" description="Disordered" evidence="9">
    <location>
        <begin position="790"/>
        <end position="979"/>
    </location>
</feature>
<feature type="compositionally biased region" description="Polar residues" evidence="9">
    <location>
        <begin position="790"/>
        <end position="816"/>
    </location>
</feature>
<organism evidence="12 13">
    <name type="scientific">Patiria miniata</name>
    <name type="common">Bat star</name>
    <name type="synonym">Asterina miniata</name>
    <dbReference type="NCBI Taxonomy" id="46514"/>
    <lineage>
        <taxon>Eukaryota</taxon>
        <taxon>Metazoa</taxon>
        <taxon>Echinodermata</taxon>
        <taxon>Eleutherozoa</taxon>
        <taxon>Asterozoa</taxon>
        <taxon>Asteroidea</taxon>
        <taxon>Valvatacea</taxon>
        <taxon>Valvatida</taxon>
        <taxon>Asterinidae</taxon>
        <taxon>Patiria</taxon>
    </lineage>
</organism>
<keyword evidence="3" id="KW-0479">Metal-binding</keyword>
<dbReference type="InterPro" id="IPR013083">
    <property type="entry name" value="Znf_RING/FYVE/PHD"/>
</dbReference>
<feature type="compositionally biased region" description="Low complexity" evidence="9">
    <location>
        <begin position="428"/>
        <end position="438"/>
    </location>
</feature>
<dbReference type="PANTHER" id="PTHR13793:SF164">
    <property type="entry name" value="ALHAMBRA, ISOFORM P"/>
    <property type="match status" value="1"/>
</dbReference>
<dbReference type="InterPro" id="IPR049781">
    <property type="entry name" value="AF10/AF17_PHD"/>
</dbReference>
<dbReference type="RefSeq" id="XP_038076887.1">
    <property type="nucleotide sequence ID" value="XM_038220959.1"/>
</dbReference>
<keyword evidence="7" id="KW-0539">Nucleus</keyword>
<dbReference type="PROSITE" id="PS51805">
    <property type="entry name" value="EPHD"/>
    <property type="match status" value="1"/>
</dbReference>
<dbReference type="InterPro" id="IPR019787">
    <property type="entry name" value="Znf_PHD-finger"/>
</dbReference>
<dbReference type="FunFam" id="3.30.40.10:FF:000053">
    <property type="entry name" value="protein AF-10 isoform X2"/>
    <property type="match status" value="1"/>
</dbReference>
<evidence type="ECO:0000256" key="2">
    <source>
        <dbReference type="ARBA" id="ARBA00022553"/>
    </source>
</evidence>
<dbReference type="InterPro" id="IPR011011">
    <property type="entry name" value="Znf_FYVE_PHD"/>
</dbReference>
<keyword evidence="6" id="KW-0862">Zinc</keyword>
<dbReference type="PROSITE" id="PS50016">
    <property type="entry name" value="ZF_PHD_2"/>
    <property type="match status" value="1"/>
</dbReference>
<feature type="compositionally biased region" description="Polar residues" evidence="9">
    <location>
        <begin position="761"/>
        <end position="779"/>
    </location>
</feature>
<feature type="region of interest" description="Disordered" evidence="9">
    <location>
        <begin position="1045"/>
        <end position="1074"/>
    </location>
</feature>
<evidence type="ECO:0008006" key="14">
    <source>
        <dbReference type="Google" id="ProtNLM"/>
    </source>
</evidence>
<keyword evidence="13" id="KW-1185">Reference proteome</keyword>
<keyword evidence="5 8" id="KW-0863">Zinc-finger</keyword>
<keyword evidence="4" id="KW-0677">Repeat</keyword>
<feature type="compositionally biased region" description="Polar residues" evidence="9">
    <location>
        <begin position="306"/>
        <end position="315"/>
    </location>
</feature>
<feature type="region of interest" description="Disordered" evidence="9">
    <location>
        <begin position="760"/>
        <end position="779"/>
    </location>
</feature>
<dbReference type="PANTHER" id="PTHR13793">
    <property type="entry name" value="PHD FINGER PROTEINS"/>
    <property type="match status" value="1"/>
</dbReference>
<dbReference type="InterPro" id="IPR034732">
    <property type="entry name" value="EPHD"/>
</dbReference>
<dbReference type="GO" id="GO:0008270">
    <property type="term" value="F:zinc ion binding"/>
    <property type="evidence" value="ECO:0007669"/>
    <property type="project" value="UniProtKB-KW"/>
</dbReference>
<evidence type="ECO:0000256" key="8">
    <source>
        <dbReference type="PROSITE-ProRule" id="PRU00146"/>
    </source>
</evidence>
<feature type="compositionally biased region" description="Basic residues" evidence="9">
    <location>
        <begin position="566"/>
        <end position="578"/>
    </location>
</feature>
<dbReference type="GO" id="GO:0031491">
    <property type="term" value="F:nucleosome binding"/>
    <property type="evidence" value="ECO:0007669"/>
    <property type="project" value="TreeGrafter"/>
</dbReference>
<feature type="compositionally biased region" description="Polar residues" evidence="9">
    <location>
        <begin position="845"/>
        <end position="889"/>
    </location>
</feature>
<feature type="compositionally biased region" description="Low complexity" evidence="9">
    <location>
        <begin position="817"/>
        <end position="832"/>
    </location>
</feature>
<dbReference type="InterPro" id="IPR049773">
    <property type="entry name" value="AF10-like_CC"/>
</dbReference>
<feature type="compositionally biased region" description="Polar residues" evidence="9">
    <location>
        <begin position="385"/>
        <end position="402"/>
    </location>
</feature>
<name>A0A914BN40_PATMI</name>
<sequence>MKEMIGGCCVCGDERGWTENPLVYCDGQVCNVAVHQACYGIVTVPTGPWYCRKCESQERAARVRCELCPQREGALKRTDNGGWAHVVCALYIPEVDFGNVTTMEPILLSSVPHDRYNKSCCLCETKGRESKATIGACMTCNKNGCRQSFHVTCAQQDGLLCEEAGPYNDNVKYTGYCSYHYTKLNKNKDIKTIPPFKPLGSAYSTPEKAAERPSDKTDIKTDKTDKSEKLRLEKVNKGKPERKNRFCIAEASAALLAQQESAAEARAAEAKAAEARLTEAHAADSKSVTVASSSPSGGGKQEDSSGKFTNANFTETVIGPAGTPPSASAEDPSSGDSSLILKFTRNTVTQPGHRGRKSSSLKLDAPGSGDNQSTAASSKLGGSEFSVSYSERVSSPNQSAEDSTSSLKPTKSKKVGSKSNPATPTPTTPMVVTETVMVKDLPPEKSRETPTVDVETVMSSSPSRTGPGKTTSYTDAYEEFMAKYKSEQQEDGPSKKKEKEEETSPDPPTPTFTPTSTFPPTPTFSPTPTFPPTSKIITPKPVVHKPSSSKAAISTTSSSGDEATKRERKKHRSAKRKDSKMNRPRSAMRSLSGGDGVPNKKRRSSGSSVGSPSGIGMPRLSFSGPGGSGGLNSPLYPAASMPSFLSPAVNHEDSTIQDVFNMAGQSGLIGPQSRLAALHNRQHTEANQPSGMPATMEQLLERQWDQGSEFLMQQATHLDIASLLSCLYQLRQENTRLEEYILSLVQRRDHLLAVNLRLSRPLNQGGSPENANSRRSPRFNNVIHSDVTTLSASSQDLNSSRSSTQSLNHSLNHSYNQSPSLPASQPSQATPPNMSLNHAQLPLHPSSTPQNNGVAHHVAQSSSTARHSPANPSHTSTGVSATHSATQVVSGHGQATPPPGRLTPGHAPPGRMTPSQDRATPVQVKTTLGQGSSSGHGADVHKRVPSRDSTSTESSHSSRDSTSRDQLSLPTVNAGSHPTMVLQHPHLSTLVQQHLTPEQHQHLVYQMMQTQNQAGLGLSVLLPTGIGTATTTTTIMPLNGELQTLTAHTQPQNTSRPKSPRGGERRQTSSKDKS</sequence>
<feature type="compositionally biased region" description="Basic and acidic residues" evidence="9">
    <location>
        <begin position="441"/>
        <end position="450"/>
    </location>
</feature>
<feature type="compositionally biased region" description="Low complexity" evidence="9">
    <location>
        <begin position="548"/>
        <end position="559"/>
    </location>
</feature>